<feature type="transmembrane region" description="Helical" evidence="3">
    <location>
        <begin position="7"/>
        <end position="26"/>
    </location>
</feature>
<keyword evidence="3" id="KW-0472">Membrane</keyword>
<keyword evidence="3" id="KW-1133">Transmembrane helix</keyword>
<feature type="compositionally biased region" description="Low complexity" evidence="2">
    <location>
        <begin position="139"/>
        <end position="158"/>
    </location>
</feature>
<sequence>MGKIIDWLTDAAIPLIVCVFAFLAGYTRGDHVTSLEYEARLASIHAAHAEQERARAEAVAAAEKNARERLAAATERGESLARELAAKTAEVDAERASVNRRIRDVSEAARRHCAGLSVGWVRLYNEALYGSGHSAGREGSAPGGADDAPASARAARAGVQPDALTTPEDVLAHVRDYGGYCRRLEARYRALITFYNEGDSP</sequence>
<feature type="region of interest" description="Disordered" evidence="2">
    <location>
        <begin position="134"/>
        <end position="161"/>
    </location>
</feature>
<proteinExistence type="predicted"/>
<comment type="caution">
    <text evidence="4">The sequence shown here is derived from an EMBL/GenBank/DDBJ whole genome shotgun (WGS) entry which is preliminary data.</text>
</comment>
<keyword evidence="3" id="KW-0812">Transmembrane</keyword>
<protein>
    <submittedName>
        <fullName evidence="4">Uncharacterized protein</fullName>
    </submittedName>
</protein>
<dbReference type="AlphaFoldDB" id="A0A9D1U969"/>
<keyword evidence="1" id="KW-0175">Coiled coil</keyword>
<name>A0A9D1U969_9BACT</name>
<evidence type="ECO:0000256" key="3">
    <source>
        <dbReference type="SAM" id="Phobius"/>
    </source>
</evidence>
<reference evidence="4" key="1">
    <citation type="journal article" date="2021" name="PeerJ">
        <title>Extensive microbial diversity within the chicken gut microbiome revealed by metagenomics and culture.</title>
        <authorList>
            <person name="Gilroy R."/>
            <person name="Ravi A."/>
            <person name="Getino M."/>
            <person name="Pursley I."/>
            <person name="Horton D.L."/>
            <person name="Alikhan N.F."/>
            <person name="Baker D."/>
            <person name="Gharbi K."/>
            <person name="Hall N."/>
            <person name="Watson M."/>
            <person name="Adriaenssens E.M."/>
            <person name="Foster-Nyarko E."/>
            <person name="Jarju S."/>
            <person name="Secka A."/>
            <person name="Antonio M."/>
            <person name="Oren A."/>
            <person name="Chaudhuri R.R."/>
            <person name="La Ragione R."/>
            <person name="Hildebrand F."/>
            <person name="Pallen M.J."/>
        </authorList>
    </citation>
    <scope>NUCLEOTIDE SEQUENCE</scope>
    <source>
        <strain evidence="4">ChiSxjej5B17-1746</strain>
    </source>
</reference>
<dbReference type="Proteomes" id="UP000824264">
    <property type="component" value="Unassembled WGS sequence"/>
</dbReference>
<evidence type="ECO:0000256" key="2">
    <source>
        <dbReference type="SAM" id="MobiDB-lite"/>
    </source>
</evidence>
<dbReference type="EMBL" id="DXGI01000246">
    <property type="protein sequence ID" value="HIW78808.1"/>
    <property type="molecule type" value="Genomic_DNA"/>
</dbReference>
<evidence type="ECO:0000256" key="1">
    <source>
        <dbReference type="SAM" id="Coils"/>
    </source>
</evidence>
<gene>
    <name evidence="4" type="ORF">H9874_06655</name>
</gene>
<evidence type="ECO:0000313" key="5">
    <source>
        <dbReference type="Proteomes" id="UP000824264"/>
    </source>
</evidence>
<feature type="coiled-coil region" evidence="1">
    <location>
        <begin position="46"/>
        <end position="83"/>
    </location>
</feature>
<organism evidence="4 5">
    <name type="scientific">Candidatus Bilophila faecipullorum</name>
    <dbReference type="NCBI Taxonomy" id="2838482"/>
    <lineage>
        <taxon>Bacteria</taxon>
        <taxon>Pseudomonadati</taxon>
        <taxon>Thermodesulfobacteriota</taxon>
        <taxon>Desulfovibrionia</taxon>
        <taxon>Desulfovibrionales</taxon>
        <taxon>Desulfovibrionaceae</taxon>
        <taxon>Bilophila</taxon>
    </lineage>
</organism>
<reference evidence="4" key="2">
    <citation type="submission" date="2021-04" db="EMBL/GenBank/DDBJ databases">
        <authorList>
            <person name="Gilroy R."/>
        </authorList>
    </citation>
    <scope>NUCLEOTIDE SEQUENCE</scope>
    <source>
        <strain evidence="4">ChiSxjej5B17-1746</strain>
    </source>
</reference>
<accession>A0A9D1U969</accession>
<evidence type="ECO:0000313" key="4">
    <source>
        <dbReference type="EMBL" id="HIW78808.1"/>
    </source>
</evidence>